<dbReference type="RefSeq" id="WP_255212359.1">
    <property type="nucleotide sequence ID" value="NZ_BAAAXM010000062.1"/>
</dbReference>
<reference evidence="1" key="1">
    <citation type="submission" date="2023-03" db="EMBL/GenBank/DDBJ databases">
        <authorList>
            <person name="Shen W."/>
            <person name="Cai J."/>
        </authorList>
    </citation>
    <scope>NUCLEOTIDE SEQUENCE</scope>
    <source>
        <strain evidence="1">B646-2</strain>
    </source>
</reference>
<sequence length="44" mass="4743">MNKETAECQNGGIPIAMEFRMVELPPLQAAFSGVDANVDFSEQG</sequence>
<dbReference type="Proteomes" id="UP001249240">
    <property type="component" value="Unassembled WGS sequence"/>
</dbReference>
<dbReference type="AlphaFoldDB" id="A0AAW8T4Y9"/>
<organism evidence="1 2">
    <name type="scientific">Enterococcus raffinosus</name>
    <dbReference type="NCBI Taxonomy" id="71452"/>
    <lineage>
        <taxon>Bacteria</taxon>
        <taxon>Bacillati</taxon>
        <taxon>Bacillota</taxon>
        <taxon>Bacilli</taxon>
        <taxon>Lactobacillales</taxon>
        <taxon>Enterococcaceae</taxon>
        <taxon>Enterococcus</taxon>
    </lineage>
</organism>
<evidence type="ECO:0000313" key="1">
    <source>
        <dbReference type="EMBL" id="MDT2539744.1"/>
    </source>
</evidence>
<gene>
    <name evidence="1" type="ORF">P7D78_16545</name>
</gene>
<dbReference type="EMBL" id="JARPXM010000021">
    <property type="protein sequence ID" value="MDT2539744.1"/>
    <property type="molecule type" value="Genomic_DNA"/>
</dbReference>
<comment type="caution">
    <text evidence="1">The sequence shown here is derived from an EMBL/GenBank/DDBJ whole genome shotgun (WGS) entry which is preliminary data.</text>
</comment>
<name>A0AAW8T4Y9_9ENTE</name>
<accession>A0AAW8T4Y9</accession>
<protein>
    <submittedName>
        <fullName evidence="1">Uncharacterized protein</fullName>
    </submittedName>
</protein>
<evidence type="ECO:0000313" key="2">
    <source>
        <dbReference type="Proteomes" id="UP001249240"/>
    </source>
</evidence>
<proteinExistence type="predicted"/>